<keyword evidence="4" id="KW-0325">Glycoprotein</keyword>
<keyword evidence="2 5" id="KW-0732">Signal</keyword>
<organism evidence="8 9">
    <name type="scientific">Rubroshorea leprosula</name>
    <dbReference type="NCBI Taxonomy" id="152421"/>
    <lineage>
        <taxon>Eukaryota</taxon>
        <taxon>Viridiplantae</taxon>
        <taxon>Streptophyta</taxon>
        <taxon>Embryophyta</taxon>
        <taxon>Tracheophyta</taxon>
        <taxon>Spermatophyta</taxon>
        <taxon>Magnoliopsida</taxon>
        <taxon>eudicotyledons</taxon>
        <taxon>Gunneridae</taxon>
        <taxon>Pentapetalae</taxon>
        <taxon>rosids</taxon>
        <taxon>malvids</taxon>
        <taxon>Malvales</taxon>
        <taxon>Dipterocarpaceae</taxon>
        <taxon>Rubroshorea</taxon>
    </lineage>
</organism>
<dbReference type="SMART" id="SM00108">
    <property type="entry name" value="B_lectin"/>
    <property type="match status" value="1"/>
</dbReference>
<dbReference type="Gene3D" id="1.10.510.10">
    <property type="entry name" value="Transferase(Phosphotransferase) domain 1"/>
    <property type="match status" value="1"/>
</dbReference>
<evidence type="ECO:0008006" key="10">
    <source>
        <dbReference type="Google" id="ProtNLM"/>
    </source>
</evidence>
<dbReference type="InterPro" id="IPR001245">
    <property type="entry name" value="Ser-Thr/Tyr_kinase_cat_dom"/>
</dbReference>
<evidence type="ECO:0000256" key="5">
    <source>
        <dbReference type="SAM" id="SignalP"/>
    </source>
</evidence>
<dbReference type="SUPFAM" id="SSF51110">
    <property type="entry name" value="alpha-D-mannose-specific plant lectins"/>
    <property type="match status" value="1"/>
</dbReference>
<evidence type="ECO:0000256" key="1">
    <source>
        <dbReference type="ARBA" id="ARBA00022536"/>
    </source>
</evidence>
<feature type="domain" description="Protein kinase" evidence="6">
    <location>
        <begin position="365"/>
        <end position="654"/>
    </location>
</feature>
<dbReference type="Pfam" id="PF07714">
    <property type="entry name" value="PK_Tyr_Ser-Thr"/>
    <property type="match status" value="1"/>
</dbReference>
<dbReference type="GO" id="GO:0004672">
    <property type="term" value="F:protein kinase activity"/>
    <property type="evidence" value="ECO:0007669"/>
    <property type="project" value="InterPro"/>
</dbReference>
<evidence type="ECO:0000256" key="3">
    <source>
        <dbReference type="ARBA" id="ARBA00023157"/>
    </source>
</evidence>
<dbReference type="InterPro" id="IPR051343">
    <property type="entry name" value="G-type_lectin_kinases/EP1-like"/>
</dbReference>
<feature type="signal peptide" evidence="5">
    <location>
        <begin position="1"/>
        <end position="27"/>
    </location>
</feature>
<feature type="domain" description="Bulb-type lectin" evidence="7">
    <location>
        <begin position="29"/>
        <end position="154"/>
    </location>
</feature>
<dbReference type="SUPFAM" id="SSF56112">
    <property type="entry name" value="Protein kinase-like (PK-like)"/>
    <property type="match status" value="1"/>
</dbReference>
<proteinExistence type="predicted"/>
<dbReference type="InterPro" id="IPR001480">
    <property type="entry name" value="Bulb-type_lectin_dom"/>
</dbReference>
<dbReference type="InterPro" id="IPR011009">
    <property type="entry name" value="Kinase-like_dom_sf"/>
</dbReference>
<evidence type="ECO:0000313" key="8">
    <source>
        <dbReference type="EMBL" id="GKV42677.1"/>
    </source>
</evidence>
<dbReference type="GO" id="GO:0005524">
    <property type="term" value="F:ATP binding"/>
    <property type="evidence" value="ECO:0007669"/>
    <property type="project" value="InterPro"/>
</dbReference>
<dbReference type="PROSITE" id="PS50011">
    <property type="entry name" value="PROTEIN_KINASE_DOM"/>
    <property type="match status" value="1"/>
</dbReference>
<reference evidence="8 9" key="1">
    <citation type="journal article" date="2021" name="Commun. Biol.">
        <title>The genome of Shorea leprosula (Dipterocarpaceae) highlights the ecological relevance of drought in aseasonal tropical rainforests.</title>
        <authorList>
            <person name="Ng K.K.S."/>
            <person name="Kobayashi M.J."/>
            <person name="Fawcett J.A."/>
            <person name="Hatakeyama M."/>
            <person name="Paape T."/>
            <person name="Ng C.H."/>
            <person name="Ang C.C."/>
            <person name="Tnah L.H."/>
            <person name="Lee C.T."/>
            <person name="Nishiyama T."/>
            <person name="Sese J."/>
            <person name="O'Brien M.J."/>
            <person name="Copetti D."/>
            <person name="Mohd Noor M.I."/>
            <person name="Ong R.C."/>
            <person name="Putra M."/>
            <person name="Sireger I.Z."/>
            <person name="Indrioko S."/>
            <person name="Kosugi Y."/>
            <person name="Izuno A."/>
            <person name="Isagi Y."/>
            <person name="Lee S.L."/>
            <person name="Shimizu K.K."/>
        </authorList>
    </citation>
    <scope>NUCLEOTIDE SEQUENCE [LARGE SCALE GENOMIC DNA]</scope>
    <source>
        <strain evidence="8">214</strain>
    </source>
</reference>
<gene>
    <name evidence="8" type="ORF">SLEP1_g50055</name>
</gene>
<dbReference type="Proteomes" id="UP001054252">
    <property type="component" value="Unassembled WGS sequence"/>
</dbReference>
<keyword evidence="1" id="KW-0245">EGF-like domain</keyword>
<name>A0AAV5LZP6_9ROSI</name>
<accession>A0AAV5LZP6</accession>
<dbReference type="Pfam" id="PF01453">
    <property type="entry name" value="B_lectin"/>
    <property type="match status" value="1"/>
</dbReference>
<evidence type="ECO:0000256" key="4">
    <source>
        <dbReference type="ARBA" id="ARBA00023180"/>
    </source>
</evidence>
<dbReference type="Gene3D" id="2.90.10.10">
    <property type="entry name" value="Bulb-type lectin domain"/>
    <property type="match status" value="1"/>
</dbReference>
<dbReference type="InterPro" id="IPR000719">
    <property type="entry name" value="Prot_kinase_dom"/>
</dbReference>
<dbReference type="FunFam" id="1.10.510.10:FF:000237">
    <property type="entry name" value="G-type lectin S-receptor-like serine/threonine-protein kinase"/>
    <property type="match status" value="1"/>
</dbReference>
<dbReference type="EMBL" id="BPVZ01000160">
    <property type="protein sequence ID" value="GKV42677.1"/>
    <property type="molecule type" value="Genomic_DNA"/>
</dbReference>
<dbReference type="AlphaFoldDB" id="A0AAV5LZP6"/>
<comment type="caution">
    <text evidence="8">The sequence shown here is derived from an EMBL/GenBank/DDBJ whole genome shotgun (WGS) entry which is preliminary data.</text>
</comment>
<evidence type="ECO:0000259" key="6">
    <source>
        <dbReference type="PROSITE" id="PS50011"/>
    </source>
</evidence>
<feature type="chain" id="PRO_5043316070" description="Receptor-like serine/threonine-protein kinase" evidence="5">
    <location>
        <begin position="28"/>
        <end position="677"/>
    </location>
</feature>
<keyword evidence="9" id="KW-1185">Reference proteome</keyword>
<keyword evidence="3" id="KW-1015">Disulfide bond</keyword>
<protein>
    <recommendedName>
        <fullName evidence="10">Receptor-like serine/threonine-protein kinase</fullName>
    </recommendedName>
</protein>
<dbReference type="PROSITE" id="PS50927">
    <property type="entry name" value="BULB_LECTIN"/>
    <property type="match status" value="1"/>
</dbReference>
<evidence type="ECO:0000313" key="9">
    <source>
        <dbReference type="Proteomes" id="UP001054252"/>
    </source>
</evidence>
<dbReference type="InterPro" id="IPR036426">
    <property type="entry name" value="Bulb-type_lectin_dom_sf"/>
</dbReference>
<evidence type="ECO:0000256" key="2">
    <source>
        <dbReference type="ARBA" id="ARBA00022729"/>
    </source>
</evidence>
<dbReference type="PANTHER" id="PTHR47976:SF105">
    <property type="entry name" value="RECEPTOR-LIKE SERINE_THREONINE-PROTEIN KINASE"/>
    <property type="match status" value="1"/>
</dbReference>
<evidence type="ECO:0000259" key="7">
    <source>
        <dbReference type="PROSITE" id="PS50927"/>
    </source>
</evidence>
<dbReference type="PANTHER" id="PTHR47976">
    <property type="entry name" value="G-TYPE LECTIN S-RECEPTOR-LIKE SERINE/THREONINE-PROTEIN KINASE SD2-5"/>
    <property type="match status" value="1"/>
</dbReference>
<sequence length="677" mass="76068">MISSIALCRNPLLILQSSFLVLAVAQGASHNVSVGDFLTTNDQNLTWQSPSGDFELGFRRAPDQQDRFLLAIWFAKILGKTIVWSANGENLVEIESKVELASSGLVLRAPSGMELWWNNSTQDGTGGVSHAAMLDTGHFVIASRNSDNIWESFQNPTGTLLPGQELGLNSTLSSAFSVTSYKKGKFQLRFTSKSLVLNQIDVYTGKPFLFYFNITDCSGLIFNKSGFIQIRKSNGGIVNISPENTVPKQDLYYRATLDFDEVFALYSHPRTSFGDESWSSWWYRPIDICFSFLSKDIPLGSEPCGHNSICQHDQDGRGCLPVPIWVFFLGCKESAQWMQARLQEPVNQTECRRSCLLDCACAVAILEDPKLNNGTGNCWKKKLPLSNMIKANLTEKNYVAVKKLDKVVQEGEKEFKTSPIYKTHGFIIVICRLLRYCDEAEDWLLAYELLQNGSLASFLFRVLRPSWQQRLRIASGIARGLTYLHEECSTQVFHCDIMPQNILLDDSFTAKISYFGLAKLLINSKSHNLAGIRGTKGNIEPEWFKSTPVTVKADVYGFGVVLLEIICCRRCAMFEIEEAAILTEWAYECYNEGNFGKLVENDEEARKDMGRVRMLVKAAMWCVQDEPSQRPNMRTVTMMVEGAVLVPAPLHALFCKASSLKIHPTSVPQGRINFFDY</sequence>